<evidence type="ECO:0000256" key="4">
    <source>
        <dbReference type="SAM" id="MobiDB-lite"/>
    </source>
</evidence>
<organism evidence="7 8">
    <name type="scientific">Saccoglossus kowalevskii</name>
    <name type="common">Acorn worm</name>
    <dbReference type="NCBI Taxonomy" id="10224"/>
    <lineage>
        <taxon>Eukaryota</taxon>
        <taxon>Metazoa</taxon>
        <taxon>Hemichordata</taxon>
        <taxon>Enteropneusta</taxon>
        <taxon>Harrimaniidae</taxon>
        <taxon>Saccoglossus</taxon>
    </lineage>
</organism>
<feature type="domain" description="CUB" evidence="6">
    <location>
        <begin position="1065"/>
        <end position="1183"/>
    </location>
</feature>
<evidence type="ECO:0000313" key="7">
    <source>
        <dbReference type="Proteomes" id="UP000694865"/>
    </source>
</evidence>
<comment type="caution">
    <text evidence="3">Lacks conserved residue(s) required for the propagation of feature annotation.</text>
</comment>
<feature type="domain" description="CUB" evidence="6">
    <location>
        <begin position="2517"/>
        <end position="2633"/>
    </location>
</feature>
<evidence type="ECO:0000256" key="5">
    <source>
        <dbReference type="SAM" id="Phobius"/>
    </source>
</evidence>
<feature type="region of interest" description="Disordered" evidence="4">
    <location>
        <begin position="2059"/>
        <end position="2079"/>
    </location>
</feature>
<keyword evidence="2" id="KW-1015">Disulfide bond</keyword>
<dbReference type="SUPFAM" id="SSF49854">
    <property type="entry name" value="Spermadhesin, CUB domain"/>
    <property type="match status" value="17"/>
</dbReference>
<feature type="domain" description="CUB" evidence="6">
    <location>
        <begin position="1499"/>
        <end position="1615"/>
    </location>
</feature>
<feature type="transmembrane region" description="Helical" evidence="5">
    <location>
        <begin position="2695"/>
        <end position="2718"/>
    </location>
</feature>
<sequence>MLKKKYTMSCITKGCVAYLDRRLIVFFLVFLQNCVTSSVPAVPQVESITGSTTDVDRWNEACGRSIVAEEGIVTSLGYPKNYTNNLSCHWKITAPYGSQISISVKDVDLPNTGHGYCSVFSDHMNITEETITGPLLCTLCNEHGLQHITSSSNVIIISQYSDSYTTGRGFSIEFISMPANIQRRNNGNLVHPKNLFPLLPGIAAMSVGDMELKHRNEEFSSTTSFRRKLLATAFDISKLNDEIHESSTKGPLEHQLNNDCRHLLGKPSEIVTSPKYPSPYPSDSFCEWTIQACETCFISMNFIFIDMPLPSSDGLCDYQQDHILLNASVNGTLVVQGYRLCGFQTGVKFTLPVNNIYLQFISFQNVDFFLGFEMHFETVLSRFGTHDLSTVASLPITAIDTEQSDTIVPTENIVSDNVECGGIFENKSDFITSPLYPLRYPDHLSCKWEITACTNCYILVNFLHINLPPVNEDNPCLDQRDHLVVLNYWQGHSLGEKILCGADLPSPITSGSLILIFNTFNNKLYTGFKLYYRMYKFNSTSDQASTLAPTPTPTTLPQLQTFLNTLNQHPTTEKAQHIETSTPSSISTSDQVNVLSTSDVIQFNPTLNLKILDETELHIQSTETPTPTPTRQIITYPIDHVRGTSSEQSCSEKIYAEKGIVQTPNFPDYYPEHTACVWEITVPSNKPIFLQFLYMDIDNEQINGTCSNMYDHVAVITDFDTGNAVTSLFCGHNPPPKIVTTTSKLRVEFKSKYGIGNGFQAFFKALAIVTDEDKLEQHCNVNKYGPSGVIHSLNFPGYYPPNTLCSWRITVADNKIINLQFLYFDIDSKTVDGRCSEAYDHVKIVEYDVNGNVIKSMLFCRFDIPSVVETSTRRIEITFQSMYGFSTGFDAIYNEIDQPGTTMDINLPTTEITGIITNLQETSSVNNAQTVDIPQQKDECLYDITAEHGLIESPNFPTVYPEQTTCIWKITVPVGKIVVLQFMYMDLDSQYFNATCNHLYDHIAIITGIGTKDQSTMLFCGGDLPQDIDTFTNKLQIEFRSMYGSGTGFQAFFKSFEVNQVNESCEFNTSGPLGVFHSLNFPSYYPPNQLCTWHIIVEAGKVIKLQFLYFDIDSTMNIGPECSEQYDHMKIKEYSTHGDAEEVIILCGSEVPDIIKTATNTIDVVLQSRYGFSTGFDVLYEEIEQDSTDHVIREKLLINDTEIDKNNPCQFDITSEYGVIQSPNFPSTYPLHTTCIWKITAQIGMKISLQILYMDLDQHFNGTCREEYDHIVVKTDVDTEDAVTTLYCGSELPSEIITKFRTLQVEFRSKYGNGTGFHAIFKSVDEKAAAEYVSDYMTDSPERANIQPDDEMCSFIIAGSSGVIQSLNFPSYYPAHQLCFWHIIVGEGKFIRLEFLYFDIDSHTDGEECSELYDNVKIVEYHTDGRVGKTLTLCKFVPDVIIVGSNEMRILFQSKYGFSTGFDAIYNEIDADHGRDWPGLGDISEEVSSPTTQSLTRDCNFDISYDHGLIQSPQFPNQYPHHTTCTWEVTVPLKKIIHLKFLAMDLDFVPINETCNILYDHVTIVTQPGTENAESLVFCGRVLPPELITTTNRLQILFQSMSGQGTGFQVSFESLEPDYITLPEETTSNTPISTSISPPCKFTKTGPAGMLYFPSYHPPNTLCSWHIVVEDNKVIELQFLYFDIDSRMAMGNCSLSYDYLQIVEYSSKSGNVVKSTLVCSPGIPDTIITTTNSIDVIFHSNYGFSTGFKIHYKEIIPLYERVHGHNVATTRAPPEQITQHTDSDCFHVLTSDHGVIQSPNFPSEYPQQTTCIWQITASVGKTISITFLYMDLDFQHINGSCSDVYDHIKVITDVDTEDELSSLHCGDKLPSPILTTTNKLQVEFQSKYGYGTGFQALFKTRDLVPPGDVLEPCDYNLSGPSGTLHSLNFPSYYPPYKMCSWTIIVGEGKVIKLEFLHFDMDSRMIGTNCSRSYDHLNIVEYSENGKIVKTSTLCGVDIPDKIETVSNAIDLVFKSNYGHGTGFAAIYKEMPPQFDRHVPGDIVTTDGAIVTRTVDKTSTDTFSESSTTSTEKHEHTAHTSELPGIECNYDITNDYGLMQSPKFPNQYPLHSTCIWRITTSIGNTILLQFLYMDLDFQHFNGTCSDVYDHIKVITDVDTEDELSSLHCGDKLPSPILTTTNKLQVEFQSKYGYGTGFQALFKTRDLAPPGDVLEPCDYKLSGPSGILHSLNFPSYYPPHKICSWNIIVREEKVIQLKFLYFDMDSRMIGTNCSRSYDHLNIVEYSENGKIVKTSTLCGVDIPDKIATVSNAIDIVFKSNYGHGTGFAAIYKEMPPQFDRHLPGDIVTTAGAIVTLTVDKTSTDTFSESSTTSTEKHEHPAYTSELPRIECNYDITNDYGLIQSPKFPNQYPFHSTCIWRITTSIGNTILLQFLYMDLDFQLFNGTCSDVYDHIKVITDVDTEDELSSLHCGNQLPLSIFTTTNKLQVEFQSKYGYGTGFQALYKTRDIAPLGEDFELCNFTLTGPSGTFYSPNFPNYYPPNKHCSWHITVGGGRRIRLQFLYFGVDSSANGNECSENYDHVLILEYKSNGNIKSRKLCGYGIPNVITTSTNEIDVIFQSNYGQSIGFDAIYTEIEVGAAVLIPNKTAVDEQNGQMGEFNDTTEAIHTTSTIQKVTIHRGEVGKGDMDLGNYQKTTFIIAIIAAIACLAMFIFIIGIMVCKRHKRRPKRPRQQPKEKDFAISDNESETERLRYDQWVRHWPLDTPSV</sequence>
<evidence type="ECO:0000313" key="8">
    <source>
        <dbReference type="RefSeq" id="XP_006821495.1"/>
    </source>
</evidence>
<feature type="compositionally biased region" description="Low complexity" evidence="4">
    <location>
        <begin position="2059"/>
        <end position="2069"/>
    </location>
</feature>
<feature type="domain" description="CUB" evidence="6">
    <location>
        <begin position="260"/>
        <end position="379"/>
    </location>
</feature>
<feature type="domain" description="CUB" evidence="6">
    <location>
        <begin position="420"/>
        <end position="535"/>
    </location>
</feature>
<evidence type="ECO:0000256" key="1">
    <source>
        <dbReference type="ARBA" id="ARBA00022737"/>
    </source>
</evidence>
<feature type="domain" description="CUB" evidence="6">
    <location>
        <begin position="1785"/>
        <end position="1901"/>
    </location>
</feature>
<dbReference type="CDD" id="cd00041">
    <property type="entry name" value="CUB"/>
    <property type="match status" value="17"/>
</dbReference>
<keyword evidence="5" id="KW-0812">Transmembrane</keyword>
<evidence type="ECO:0000256" key="3">
    <source>
        <dbReference type="PROSITE-ProRule" id="PRU00059"/>
    </source>
</evidence>
<dbReference type="PROSITE" id="PS01180">
    <property type="entry name" value="CUB"/>
    <property type="match status" value="17"/>
</dbReference>
<feature type="domain" description="CUB" evidence="6">
    <location>
        <begin position="2087"/>
        <end position="2203"/>
    </location>
</feature>
<reference evidence="8" key="1">
    <citation type="submission" date="2025-08" db="UniProtKB">
        <authorList>
            <consortium name="RefSeq"/>
        </authorList>
    </citation>
    <scope>IDENTIFICATION</scope>
    <source>
        <tissue evidence="8">Testes</tissue>
    </source>
</reference>
<dbReference type="PANTHER" id="PTHR24251">
    <property type="entry name" value="OVOCHYMASE-RELATED"/>
    <property type="match status" value="1"/>
</dbReference>
<evidence type="ECO:0000259" key="6">
    <source>
        <dbReference type="PROSITE" id="PS01180"/>
    </source>
</evidence>
<name>A0ABM0MNA4_SACKO</name>
<feature type="domain" description="CUB" evidence="6">
    <location>
        <begin position="650"/>
        <end position="766"/>
    </location>
</feature>
<proteinExistence type="predicted"/>
<feature type="domain" description="CUB" evidence="6">
    <location>
        <begin position="940"/>
        <end position="1056"/>
    </location>
</feature>
<feature type="domain" description="CUB" evidence="6">
    <location>
        <begin position="1913"/>
        <end position="2030"/>
    </location>
</feature>
<keyword evidence="7" id="KW-1185">Reference proteome</keyword>
<accession>A0ABM0MNA4</accession>
<feature type="domain" description="CUB" evidence="6">
    <location>
        <begin position="2215"/>
        <end position="2332"/>
    </location>
</feature>
<dbReference type="Gene3D" id="2.60.120.290">
    <property type="entry name" value="Spermadhesin, CUB domain"/>
    <property type="match status" value="17"/>
</dbReference>
<dbReference type="InterPro" id="IPR000859">
    <property type="entry name" value="CUB_dom"/>
</dbReference>
<dbReference type="Pfam" id="PF00431">
    <property type="entry name" value="CUB"/>
    <property type="match status" value="17"/>
</dbReference>
<dbReference type="InterPro" id="IPR035914">
    <property type="entry name" value="Sperma_CUB_dom_sf"/>
</dbReference>
<feature type="domain" description="CUB" evidence="6">
    <location>
        <begin position="2389"/>
        <end position="2505"/>
    </location>
</feature>
<feature type="domain" description="CUB" evidence="6">
    <location>
        <begin position="779"/>
        <end position="896"/>
    </location>
</feature>
<keyword evidence="1" id="KW-0677">Repeat</keyword>
<feature type="domain" description="CUB" evidence="6">
    <location>
        <begin position="62"/>
        <end position="177"/>
    </location>
</feature>
<dbReference type="GeneID" id="102801373"/>
<feature type="region of interest" description="Disordered" evidence="4">
    <location>
        <begin position="2723"/>
        <end position="2744"/>
    </location>
</feature>
<evidence type="ECO:0000256" key="2">
    <source>
        <dbReference type="ARBA" id="ARBA00023157"/>
    </source>
</evidence>
<feature type="domain" description="CUB" evidence="6">
    <location>
        <begin position="1209"/>
        <end position="1324"/>
    </location>
</feature>
<dbReference type="Proteomes" id="UP000694865">
    <property type="component" value="Unplaced"/>
</dbReference>
<dbReference type="SMART" id="SM00042">
    <property type="entry name" value="CUB"/>
    <property type="match status" value="17"/>
</dbReference>
<gene>
    <name evidence="8" type="primary">LOC102801373</name>
</gene>
<protein>
    <submittedName>
        <fullName evidence="8">Cubilin-like</fullName>
    </submittedName>
</protein>
<feature type="domain" description="CUB" evidence="6">
    <location>
        <begin position="1353"/>
        <end position="1469"/>
    </location>
</feature>
<dbReference type="RefSeq" id="XP_006821495.1">
    <property type="nucleotide sequence ID" value="XM_006821432.1"/>
</dbReference>
<feature type="domain" description="CUB" evidence="6">
    <location>
        <begin position="1640"/>
        <end position="1755"/>
    </location>
</feature>
<keyword evidence="5" id="KW-0472">Membrane</keyword>
<keyword evidence="5" id="KW-1133">Transmembrane helix</keyword>